<evidence type="ECO:0000313" key="3">
    <source>
        <dbReference type="Proteomes" id="UP000315700"/>
    </source>
</evidence>
<proteinExistence type="predicted"/>
<organism evidence="2 3">
    <name type="scientific">Caulifigura coniformis</name>
    <dbReference type="NCBI Taxonomy" id="2527983"/>
    <lineage>
        <taxon>Bacteria</taxon>
        <taxon>Pseudomonadati</taxon>
        <taxon>Planctomycetota</taxon>
        <taxon>Planctomycetia</taxon>
        <taxon>Planctomycetales</taxon>
        <taxon>Planctomycetaceae</taxon>
        <taxon>Caulifigura</taxon>
    </lineage>
</organism>
<keyword evidence="1" id="KW-0472">Membrane</keyword>
<reference evidence="2 3" key="1">
    <citation type="submission" date="2019-02" db="EMBL/GenBank/DDBJ databases">
        <title>Deep-cultivation of Planctomycetes and their phenomic and genomic characterization uncovers novel biology.</title>
        <authorList>
            <person name="Wiegand S."/>
            <person name="Jogler M."/>
            <person name="Boedeker C."/>
            <person name="Pinto D."/>
            <person name="Vollmers J."/>
            <person name="Rivas-Marin E."/>
            <person name="Kohn T."/>
            <person name="Peeters S.H."/>
            <person name="Heuer A."/>
            <person name="Rast P."/>
            <person name="Oberbeckmann S."/>
            <person name="Bunk B."/>
            <person name="Jeske O."/>
            <person name="Meyerdierks A."/>
            <person name="Storesund J.E."/>
            <person name="Kallscheuer N."/>
            <person name="Luecker S."/>
            <person name="Lage O.M."/>
            <person name="Pohl T."/>
            <person name="Merkel B.J."/>
            <person name="Hornburger P."/>
            <person name="Mueller R.-W."/>
            <person name="Bruemmer F."/>
            <person name="Labrenz M."/>
            <person name="Spormann A.M."/>
            <person name="Op den Camp H."/>
            <person name="Overmann J."/>
            <person name="Amann R."/>
            <person name="Jetten M.S.M."/>
            <person name="Mascher T."/>
            <person name="Medema M.H."/>
            <person name="Devos D.P."/>
            <person name="Kaster A.-K."/>
            <person name="Ovreas L."/>
            <person name="Rohde M."/>
            <person name="Galperin M.Y."/>
            <person name="Jogler C."/>
        </authorList>
    </citation>
    <scope>NUCLEOTIDE SEQUENCE [LARGE SCALE GENOMIC DNA]</scope>
    <source>
        <strain evidence="2 3">Pan44</strain>
    </source>
</reference>
<dbReference type="EMBL" id="CP036271">
    <property type="protein sequence ID" value="QDT55721.1"/>
    <property type="molecule type" value="Genomic_DNA"/>
</dbReference>
<keyword evidence="1" id="KW-0812">Transmembrane</keyword>
<keyword evidence="1" id="KW-1133">Transmembrane helix</keyword>
<accession>A0A517SHX4</accession>
<keyword evidence="3" id="KW-1185">Reference proteome</keyword>
<gene>
    <name evidence="2" type="ORF">Pan44_37670</name>
</gene>
<protein>
    <recommendedName>
        <fullName evidence="4">Lipocalin-like domain-containing protein</fullName>
    </recommendedName>
</protein>
<sequence>MINKTPEPKRKRRRWTIAGALLLMAAAAGWWYWPRGDARFVGTWEVFQDFQSHPEQNSPKPIQSVTFYANGTARVVRPGSNPITMLGAWRVEGDELQLGYQIPIRWRSTAVTTARRIAKVTGRYLLVYEWGNRVSFSHTNEFRVHDRDEKIKDGFFYRRVPE</sequence>
<dbReference type="KEGG" id="ccos:Pan44_37670"/>
<feature type="transmembrane region" description="Helical" evidence="1">
    <location>
        <begin position="15"/>
        <end position="33"/>
    </location>
</feature>
<evidence type="ECO:0000256" key="1">
    <source>
        <dbReference type="SAM" id="Phobius"/>
    </source>
</evidence>
<dbReference type="InParanoid" id="A0A517SHX4"/>
<evidence type="ECO:0000313" key="2">
    <source>
        <dbReference type="EMBL" id="QDT55721.1"/>
    </source>
</evidence>
<dbReference type="RefSeq" id="WP_145031876.1">
    <property type="nucleotide sequence ID" value="NZ_CP036271.1"/>
</dbReference>
<dbReference type="Proteomes" id="UP000315700">
    <property type="component" value="Chromosome"/>
</dbReference>
<dbReference type="AlphaFoldDB" id="A0A517SHX4"/>
<name>A0A517SHX4_9PLAN</name>
<evidence type="ECO:0008006" key="4">
    <source>
        <dbReference type="Google" id="ProtNLM"/>
    </source>
</evidence>